<dbReference type="Gene3D" id="3.30.40.10">
    <property type="entry name" value="Zinc/RING finger domain, C3HC4 (zinc finger)"/>
    <property type="match status" value="1"/>
</dbReference>
<dbReference type="SUPFAM" id="SSF57850">
    <property type="entry name" value="RING/U-box"/>
    <property type="match status" value="1"/>
</dbReference>
<dbReference type="Pfam" id="PF18044">
    <property type="entry name" value="zf-CCCH_4"/>
    <property type="match status" value="1"/>
</dbReference>
<dbReference type="InterPro" id="IPR045072">
    <property type="entry name" value="MKRN-like"/>
</dbReference>
<dbReference type="SMART" id="SM00356">
    <property type="entry name" value="ZnF_C3H1"/>
    <property type="match status" value="4"/>
</dbReference>
<feature type="compositionally biased region" description="Basic and acidic residues" evidence="7">
    <location>
        <begin position="391"/>
        <end position="402"/>
    </location>
</feature>
<keyword evidence="3" id="KW-0677">Repeat</keyword>
<feature type="region of interest" description="Disordered" evidence="7">
    <location>
        <begin position="241"/>
        <end position="260"/>
    </location>
</feature>
<keyword evidence="2 6" id="KW-0479">Metal-binding</keyword>
<dbReference type="EMBL" id="JEMT01026063">
    <property type="protein sequence ID" value="EXX60044.1"/>
    <property type="molecule type" value="Genomic_DNA"/>
</dbReference>
<feature type="zinc finger region" description="C3H1-type" evidence="6">
    <location>
        <begin position="108"/>
        <end position="135"/>
    </location>
</feature>
<evidence type="ECO:0000259" key="8">
    <source>
        <dbReference type="PROSITE" id="PS50089"/>
    </source>
</evidence>
<dbReference type="HOGENOM" id="CLU_312873_0_0_1"/>
<feature type="compositionally biased region" description="Low complexity" evidence="7">
    <location>
        <begin position="180"/>
        <end position="189"/>
    </location>
</feature>
<keyword evidence="1" id="KW-0808">Transferase</keyword>
<evidence type="ECO:0000313" key="10">
    <source>
        <dbReference type="EMBL" id="EXX60044.1"/>
    </source>
</evidence>
<feature type="region of interest" description="Disordered" evidence="7">
    <location>
        <begin position="604"/>
        <end position="624"/>
    </location>
</feature>
<comment type="caution">
    <text evidence="10">The sequence shown here is derived from an EMBL/GenBank/DDBJ whole genome shotgun (WGS) entry which is preliminary data.</text>
</comment>
<evidence type="ECO:0000256" key="5">
    <source>
        <dbReference type="ARBA" id="ARBA00022833"/>
    </source>
</evidence>
<reference evidence="10 11" key="1">
    <citation type="submission" date="2014-02" db="EMBL/GenBank/DDBJ databases">
        <title>Single nucleus genome sequencing reveals high similarity among nuclei of an endomycorrhizal fungus.</title>
        <authorList>
            <person name="Lin K."/>
            <person name="Geurts R."/>
            <person name="Zhang Z."/>
            <person name="Limpens E."/>
            <person name="Saunders D.G."/>
            <person name="Mu D."/>
            <person name="Pang E."/>
            <person name="Cao H."/>
            <person name="Cha H."/>
            <person name="Lin T."/>
            <person name="Zhou Q."/>
            <person name="Shang Y."/>
            <person name="Li Y."/>
            <person name="Ivanov S."/>
            <person name="Sharma T."/>
            <person name="Velzen R.V."/>
            <person name="Ruijter N.D."/>
            <person name="Aanen D.K."/>
            <person name="Win J."/>
            <person name="Kamoun S."/>
            <person name="Bisseling T."/>
            <person name="Huang S."/>
        </authorList>
    </citation>
    <scope>NUCLEOTIDE SEQUENCE [LARGE SCALE GENOMIC DNA]</scope>
    <source>
        <strain evidence="11">DAOM197198w</strain>
    </source>
</reference>
<dbReference type="SMART" id="SM00184">
    <property type="entry name" value="RING"/>
    <property type="match status" value="1"/>
</dbReference>
<organism evidence="10 11">
    <name type="scientific">Rhizophagus irregularis (strain DAOM 197198w)</name>
    <name type="common">Glomus intraradices</name>
    <dbReference type="NCBI Taxonomy" id="1432141"/>
    <lineage>
        <taxon>Eukaryota</taxon>
        <taxon>Fungi</taxon>
        <taxon>Fungi incertae sedis</taxon>
        <taxon>Mucoromycota</taxon>
        <taxon>Glomeromycotina</taxon>
        <taxon>Glomeromycetes</taxon>
        <taxon>Glomerales</taxon>
        <taxon>Glomeraceae</taxon>
        <taxon>Rhizophagus</taxon>
    </lineage>
</organism>
<feature type="domain" description="C3H1-type" evidence="9">
    <location>
        <begin position="795"/>
        <end position="824"/>
    </location>
</feature>
<dbReference type="InterPro" id="IPR013083">
    <property type="entry name" value="Znf_RING/FYVE/PHD"/>
</dbReference>
<dbReference type="InterPro" id="IPR001841">
    <property type="entry name" value="Znf_RING"/>
</dbReference>
<keyword evidence="4 6" id="KW-0863">Zinc-finger</keyword>
<evidence type="ECO:0000259" key="9">
    <source>
        <dbReference type="PROSITE" id="PS50103"/>
    </source>
</evidence>
<dbReference type="PROSITE" id="PS50103">
    <property type="entry name" value="ZF_C3H1"/>
    <property type="match status" value="4"/>
</dbReference>
<dbReference type="OrthoDB" id="411372at2759"/>
<dbReference type="AlphaFoldDB" id="A0A015JY90"/>
<feature type="compositionally biased region" description="Polar residues" evidence="7">
    <location>
        <begin position="86"/>
        <end position="104"/>
    </location>
</feature>
<dbReference type="Proteomes" id="UP000022910">
    <property type="component" value="Unassembled WGS sequence"/>
</dbReference>
<dbReference type="GO" id="GO:0008270">
    <property type="term" value="F:zinc ion binding"/>
    <property type="evidence" value="ECO:0007669"/>
    <property type="project" value="UniProtKB-KW"/>
</dbReference>
<keyword evidence="11" id="KW-1185">Reference proteome</keyword>
<dbReference type="GO" id="GO:0061630">
    <property type="term" value="F:ubiquitin protein ligase activity"/>
    <property type="evidence" value="ECO:0007669"/>
    <property type="project" value="InterPro"/>
</dbReference>
<dbReference type="CDD" id="cd16521">
    <property type="entry name" value="RING-HC_MKRN"/>
    <property type="match status" value="1"/>
</dbReference>
<evidence type="ECO:0000256" key="3">
    <source>
        <dbReference type="ARBA" id="ARBA00022737"/>
    </source>
</evidence>
<evidence type="ECO:0000313" key="11">
    <source>
        <dbReference type="Proteomes" id="UP000022910"/>
    </source>
</evidence>
<feature type="zinc finger region" description="C3H1-type" evidence="6">
    <location>
        <begin position="795"/>
        <end position="824"/>
    </location>
</feature>
<dbReference type="InterPro" id="IPR000571">
    <property type="entry name" value="Znf_CCCH"/>
</dbReference>
<dbReference type="PROSITE" id="PS00518">
    <property type="entry name" value="ZF_RING_1"/>
    <property type="match status" value="1"/>
</dbReference>
<feature type="region of interest" description="Disordered" evidence="7">
    <location>
        <begin position="385"/>
        <end position="418"/>
    </location>
</feature>
<dbReference type="SUPFAM" id="SSF90229">
    <property type="entry name" value="CCCH zinc finger"/>
    <property type="match status" value="2"/>
</dbReference>
<feature type="domain" description="RING-type" evidence="8">
    <location>
        <begin position="719"/>
        <end position="766"/>
    </location>
</feature>
<evidence type="ECO:0000256" key="6">
    <source>
        <dbReference type="PROSITE-ProRule" id="PRU00723"/>
    </source>
</evidence>
<dbReference type="Gene3D" id="4.10.1000.10">
    <property type="entry name" value="Zinc finger, CCCH-type"/>
    <property type="match status" value="1"/>
</dbReference>
<protein>
    <submittedName>
        <fullName evidence="10">Lee1p</fullName>
    </submittedName>
</protein>
<dbReference type="GO" id="GO:0000209">
    <property type="term" value="P:protein polyubiquitination"/>
    <property type="evidence" value="ECO:0007669"/>
    <property type="project" value="InterPro"/>
</dbReference>
<name>A0A015JY90_RHIIW</name>
<dbReference type="STRING" id="1432141.A0A015JY90"/>
<feature type="region of interest" description="Disordered" evidence="7">
    <location>
        <begin position="166"/>
        <end position="189"/>
    </location>
</feature>
<evidence type="ECO:0000256" key="1">
    <source>
        <dbReference type="ARBA" id="ARBA00022679"/>
    </source>
</evidence>
<dbReference type="InterPro" id="IPR041367">
    <property type="entry name" value="Znf-CCCH_4"/>
</dbReference>
<accession>A0A015JY90</accession>
<feature type="domain" description="C3H1-type" evidence="9">
    <location>
        <begin position="649"/>
        <end position="676"/>
    </location>
</feature>
<feature type="zinc finger region" description="C3H1-type" evidence="6">
    <location>
        <begin position="649"/>
        <end position="676"/>
    </location>
</feature>
<dbReference type="PANTHER" id="PTHR11224:SF10">
    <property type="entry name" value="IP09428P-RELATED"/>
    <property type="match status" value="1"/>
</dbReference>
<gene>
    <name evidence="10" type="ORF">RirG_183490</name>
</gene>
<dbReference type="Pfam" id="PF14608">
    <property type="entry name" value="zf-CCCH_2"/>
    <property type="match status" value="3"/>
</dbReference>
<dbReference type="InterPro" id="IPR036855">
    <property type="entry name" value="Znf_CCCH_sf"/>
</dbReference>
<keyword evidence="5 6" id="KW-0862">Zinc</keyword>
<feature type="region of interest" description="Disordered" evidence="7">
    <location>
        <begin position="65"/>
        <end position="104"/>
    </location>
</feature>
<feature type="compositionally biased region" description="Polar residues" evidence="7">
    <location>
        <begin position="607"/>
        <end position="624"/>
    </location>
</feature>
<feature type="domain" description="C3H1-type" evidence="9">
    <location>
        <begin position="108"/>
        <end position="135"/>
    </location>
</feature>
<dbReference type="Pfam" id="PF14634">
    <property type="entry name" value="zf-RING_5"/>
    <property type="match status" value="1"/>
</dbReference>
<feature type="zinc finger region" description="C3H1-type" evidence="6">
    <location>
        <begin position="137"/>
        <end position="164"/>
    </location>
</feature>
<evidence type="ECO:0000256" key="7">
    <source>
        <dbReference type="SAM" id="MobiDB-lite"/>
    </source>
</evidence>
<dbReference type="PANTHER" id="PTHR11224">
    <property type="entry name" value="MAKORIN-RELATED"/>
    <property type="match status" value="1"/>
</dbReference>
<feature type="compositionally biased region" description="Polar residues" evidence="7">
    <location>
        <begin position="65"/>
        <end position="77"/>
    </location>
</feature>
<dbReference type="PROSITE" id="PS50089">
    <property type="entry name" value="ZF_RING_2"/>
    <property type="match status" value="1"/>
</dbReference>
<feature type="domain" description="C3H1-type" evidence="9">
    <location>
        <begin position="137"/>
        <end position="164"/>
    </location>
</feature>
<proteinExistence type="predicted"/>
<sequence>MQASSLPNPPSILAQLYPRQLENNGLLTIPSIVTSPSIPSSVSESFLFNYQQEQLNSPISQAISAPVTPTSSVTPGFSQPPRRGKGNQNGSNTTSNDVKSNGSKSNSNLAHIPCKFFKSGACTAGKNCVFSHSKDPPSDNYVCKYFLKGNCKFGSKCALSHTLPNERKLSSTGRNGNGKNGRNSISNSIIPEIRSPMMLPQDLNDYQPLNSPGIPPFTRIPISSSEYANNRQFSQLTASLNDPSAYSDENHTAPRLRNINNSFSNDHLTAPININGQQRRSLPDIFHLGGPMNHNNNNHNHNNNNHNNNNHNNTAESFGTSPFHNPNSKSIFLPLSYVSDSGLLSPTANSHHLHSIPELHDYSHDTVFDDFGAYEYEEFIPSSLNDLLTPTERERRRSRQEETSELSPRRLFNGSSTLHPLHIDGQHLNYYNSHVDPTHIHFAGRSLPHGIGLGLAANYMNQNEGQQVNSAYGGQHPFGIHSGTSMRNNTYGEDWNDQHSPLSPLHIHNQNNHHFNHNNPSGYTSDHHGPYSGTPAINIPLPHEVHQTDTNSPLYPSFGIIGRPNVNNINGNGNNANGRPTTPPDPFSPFVNDDDIFFSMEEDKNDQMSVEASTPKSSEQPKTPLSYSAITKTGLKDSGATPGLSIDSRRYEPLCPFGMAGNCRYGDHCHYLHGMPCPSCLKHVLHPYSTPEEHQEHINECINKQVQVADGVKPEEVECEICFEKVLSKTDARFGLLNCEHAFCLQCIRQLRSVDNQLTRACPVCRTPSHFITPSTTWITDRAEKQRVINEYKRKCSTIPCRNFNYGEGQCQFGASCFYAHTYRDGTKEEFNVRTIQNGEEVKVLDNVRLWDFLEDFANKRTTTENLTNEYGNDNSGMLNGENNYGENNNNDNETDYSTVTLTTLMSNLSVDSPVFIPSVNGSADFMKNDSTEEKYY</sequence>
<evidence type="ECO:0000256" key="2">
    <source>
        <dbReference type="ARBA" id="ARBA00022723"/>
    </source>
</evidence>
<evidence type="ECO:0000256" key="4">
    <source>
        <dbReference type="ARBA" id="ARBA00022771"/>
    </source>
</evidence>
<dbReference type="InterPro" id="IPR017907">
    <property type="entry name" value="Znf_RING_CS"/>
</dbReference>